<dbReference type="EMBL" id="JACHGV010000008">
    <property type="protein sequence ID" value="MBB6079376.1"/>
    <property type="molecule type" value="Genomic_DNA"/>
</dbReference>
<dbReference type="AlphaFoldDB" id="A0A7W9TFL2"/>
<comment type="caution">
    <text evidence="3">The sequence shown here is derived from an EMBL/GenBank/DDBJ whole genome shotgun (WGS) entry which is preliminary data.</text>
</comment>
<protein>
    <submittedName>
        <fullName evidence="3">Thiamine pyrophosphate-dependent acetolactate synthase large subunit-like protein</fullName>
    </submittedName>
</protein>
<dbReference type="InterPro" id="IPR029061">
    <property type="entry name" value="THDP-binding"/>
</dbReference>
<feature type="region of interest" description="Disordered" evidence="1">
    <location>
        <begin position="28"/>
        <end position="47"/>
    </location>
</feature>
<dbReference type="GO" id="GO:0030976">
    <property type="term" value="F:thiamine pyrophosphate binding"/>
    <property type="evidence" value="ECO:0007669"/>
    <property type="project" value="InterPro"/>
</dbReference>
<keyword evidence="4" id="KW-1185">Reference proteome</keyword>
<accession>A0A7W9TFL2</accession>
<dbReference type="GO" id="GO:0003824">
    <property type="term" value="F:catalytic activity"/>
    <property type="evidence" value="ECO:0007669"/>
    <property type="project" value="InterPro"/>
</dbReference>
<organism evidence="3 4">
    <name type="scientific">Streptomyces paradoxus</name>
    <dbReference type="NCBI Taxonomy" id="66375"/>
    <lineage>
        <taxon>Bacteria</taxon>
        <taxon>Bacillati</taxon>
        <taxon>Actinomycetota</taxon>
        <taxon>Actinomycetes</taxon>
        <taxon>Kitasatosporales</taxon>
        <taxon>Streptomycetaceae</taxon>
        <taxon>Streptomyces</taxon>
    </lineage>
</organism>
<dbReference type="Proteomes" id="UP000591537">
    <property type="component" value="Unassembled WGS sequence"/>
</dbReference>
<name>A0A7W9TFL2_9ACTN</name>
<sequence length="92" mass="9551">MSSSAEGEGVARRAHPADVRRNEAALRHIGTEFSHPDGSPCSPDSAAMGRAFGIESWKVNDAASLEPTLRKAVQSGAPALVEVPTDRDAAGP</sequence>
<evidence type="ECO:0000313" key="4">
    <source>
        <dbReference type="Proteomes" id="UP000591537"/>
    </source>
</evidence>
<dbReference type="CDD" id="cd00568">
    <property type="entry name" value="TPP_enzymes"/>
    <property type="match status" value="1"/>
</dbReference>
<dbReference type="InterPro" id="IPR011766">
    <property type="entry name" value="TPP_enzyme_TPP-bd"/>
</dbReference>
<dbReference type="RefSeq" id="WP_246554941.1">
    <property type="nucleotide sequence ID" value="NZ_BAAARS010000009.1"/>
</dbReference>
<dbReference type="SUPFAM" id="SSF52518">
    <property type="entry name" value="Thiamin diphosphate-binding fold (THDP-binding)"/>
    <property type="match status" value="1"/>
</dbReference>
<evidence type="ECO:0000256" key="1">
    <source>
        <dbReference type="SAM" id="MobiDB-lite"/>
    </source>
</evidence>
<reference evidence="3 4" key="1">
    <citation type="submission" date="2020-08" db="EMBL/GenBank/DDBJ databases">
        <title>Genomic Encyclopedia of Type Strains, Phase IV (KMG-IV): sequencing the most valuable type-strain genomes for metagenomic binning, comparative biology and taxonomic classification.</title>
        <authorList>
            <person name="Goeker M."/>
        </authorList>
    </citation>
    <scope>NUCLEOTIDE SEQUENCE [LARGE SCALE GENOMIC DNA]</scope>
    <source>
        <strain evidence="3 4">DSM 43350</strain>
    </source>
</reference>
<feature type="domain" description="Thiamine pyrophosphate enzyme TPP-binding" evidence="2">
    <location>
        <begin position="30"/>
        <end position="83"/>
    </location>
</feature>
<feature type="region of interest" description="Disordered" evidence="1">
    <location>
        <begin position="1"/>
        <end position="23"/>
    </location>
</feature>
<evidence type="ECO:0000259" key="2">
    <source>
        <dbReference type="Pfam" id="PF02775"/>
    </source>
</evidence>
<feature type="compositionally biased region" description="Basic and acidic residues" evidence="1">
    <location>
        <begin position="9"/>
        <end position="23"/>
    </location>
</feature>
<gene>
    <name evidence="3" type="ORF">HNR57_005319</name>
</gene>
<proteinExistence type="predicted"/>
<evidence type="ECO:0000313" key="3">
    <source>
        <dbReference type="EMBL" id="MBB6079376.1"/>
    </source>
</evidence>
<dbReference type="Pfam" id="PF02775">
    <property type="entry name" value="TPP_enzyme_C"/>
    <property type="match status" value="1"/>
</dbReference>
<dbReference type="Gene3D" id="3.40.50.970">
    <property type="match status" value="1"/>
</dbReference>
<dbReference type="GO" id="GO:0000287">
    <property type="term" value="F:magnesium ion binding"/>
    <property type="evidence" value="ECO:0007669"/>
    <property type="project" value="UniProtKB-ARBA"/>
</dbReference>